<evidence type="ECO:0008006" key="3">
    <source>
        <dbReference type="Google" id="ProtNLM"/>
    </source>
</evidence>
<dbReference type="AlphaFoldDB" id="E0NRN8"/>
<accession>E0NRN8</accession>
<dbReference type="HOGENOM" id="CLU_043019_2_0_10"/>
<evidence type="ECO:0000313" key="2">
    <source>
        <dbReference type="Proteomes" id="UP000004394"/>
    </source>
</evidence>
<dbReference type="Gene3D" id="1.25.40.10">
    <property type="entry name" value="Tetratricopeptide repeat domain"/>
    <property type="match status" value="1"/>
</dbReference>
<dbReference type="InterPro" id="IPR011990">
    <property type="entry name" value="TPR-like_helical_dom_sf"/>
</dbReference>
<organism evidence="1 2">
    <name type="scientific">Hoylesella marshii DSM 16973 = JCM 13450</name>
    <dbReference type="NCBI Taxonomy" id="862515"/>
    <lineage>
        <taxon>Bacteria</taxon>
        <taxon>Pseudomonadati</taxon>
        <taxon>Bacteroidota</taxon>
        <taxon>Bacteroidia</taxon>
        <taxon>Bacteroidales</taxon>
        <taxon>Prevotellaceae</taxon>
        <taxon>Hoylesella</taxon>
    </lineage>
</organism>
<dbReference type="BioCyc" id="PMAR862515-HMP:GMOO-853-MONOMER"/>
<dbReference type="eggNOG" id="COG0457">
    <property type="taxonomic scope" value="Bacteria"/>
</dbReference>
<name>E0NRN8_9BACT</name>
<evidence type="ECO:0000313" key="1">
    <source>
        <dbReference type="EMBL" id="EFM02176.1"/>
    </source>
</evidence>
<gene>
    <name evidence="1" type="ORF">HMPREF0658_0839</name>
</gene>
<sequence length="438" mass="51315">MEVIGIILFIEDVEVYIKLFMIFEGMMQGKMFCKEKERMIRIIYICVLLMTINAMNAFPQRKEIAQAKTYIKSGKDIHKADSMMRKLLTDSANTANIKIWTTLFDAVKAQYEQGNEKLYLKQPYDTAALFRHARNMFLVAERIDSLDAMPDKHGTVKLKLREKHAEYLSAYRANLLNGGIFFVKKQRFDEAFRFFDTYIDCTRQPLFTYYGYQQRDTLLSKAAYWAVYSGYKIKNYDMVMKYAEKAKANPATGDYALQYIAEMYKLHQDSANYISTLKEGFARYPTFSFFFPRLIAYYESIHRPDSVQITVDKALAEDSTNQVFRLAKSTVLLNAGQYEECIKICNTLIAEDTGLAEAYCNLGLAYFNMAIALEKTERNTRSTRNKIAEYYTKSRPYMEKYRQLNPEDKEKWVPVLYTIYLNLNMGKEFDEIDRLRKK</sequence>
<comment type="caution">
    <text evidence="1">The sequence shown here is derived from an EMBL/GenBank/DDBJ whole genome shotgun (WGS) entry which is preliminary data.</text>
</comment>
<keyword evidence="2" id="KW-1185">Reference proteome</keyword>
<reference evidence="1" key="1">
    <citation type="submission" date="2010-07" db="EMBL/GenBank/DDBJ databases">
        <authorList>
            <person name="Muzny D."/>
            <person name="Qin X."/>
            <person name="Deng J."/>
            <person name="Jiang H."/>
            <person name="Liu Y."/>
            <person name="Qu J."/>
            <person name="Song X.-Z."/>
            <person name="Zhang L."/>
            <person name="Thornton R."/>
            <person name="Coyle M."/>
            <person name="Francisco L."/>
            <person name="Jackson L."/>
            <person name="Javaid M."/>
            <person name="Korchina V."/>
            <person name="Kovar C."/>
            <person name="Mata R."/>
            <person name="Mathew T."/>
            <person name="Ngo R."/>
            <person name="Nguyen L."/>
            <person name="Nguyen N."/>
            <person name="Okwuonu G."/>
            <person name="Ongeri F."/>
            <person name="Pham C."/>
            <person name="Simmons D."/>
            <person name="Wilczek-Boney K."/>
            <person name="Hale W."/>
            <person name="Jakkamsetti A."/>
            <person name="Pham P."/>
            <person name="Ruth R."/>
            <person name="San Lucas F."/>
            <person name="Warren J."/>
            <person name="Zhang J."/>
            <person name="Zhao Z."/>
            <person name="Zhou C."/>
            <person name="Zhu D."/>
            <person name="Lee S."/>
            <person name="Bess C."/>
            <person name="Blankenburg K."/>
            <person name="Forbes L."/>
            <person name="Fu Q."/>
            <person name="Gubbala S."/>
            <person name="Hirani K."/>
            <person name="Jayaseelan J.C."/>
            <person name="Lara F."/>
            <person name="Munidasa M."/>
            <person name="Palculict T."/>
            <person name="Patil S."/>
            <person name="Pu L.-L."/>
            <person name="Saada N."/>
            <person name="Tang L."/>
            <person name="Weissenberger G."/>
            <person name="Zhu Y."/>
            <person name="Hemphill L."/>
            <person name="Shang Y."/>
            <person name="Youmans B."/>
            <person name="Ayvaz T."/>
            <person name="Ross M."/>
            <person name="Santibanez J."/>
            <person name="Aqrawi P."/>
            <person name="Gross S."/>
            <person name="Joshi V."/>
            <person name="Fowler G."/>
            <person name="Nazareth L."/>
            <person name="Reid J."/>
            <person name="Worley K."/>
            <person name="Petrosino J."/>
            <person name="Highlander S."/>
            <person name="Gibbs R."/>
        </authorList>
    </citation>
    <scope>NUCLEOTIDE SEQUENCE [LARGE SCALE GENOMIC DNA]</scope>
    <source>
        <strain evidence="1">DSM 16973</strain>
    </source>
</reference>
<proteinExistence type="predicted"/>
<dbReference type="SUPFAM" id="SSF48452">
    <property type="entry name" value="TPR-like"/>
    <property type="match status" value="2"/>
</dbReference>
<dbReference type="EMBL" id="AEEI01000027">
    <property type="protein sequence ID" value="EFM02176.1"/>
    <property type="molecule type" value="Genomic_DNA"/>
</dbReference>
<dbReference type="STRING" id="862515.HMPREF0658_0839"/>
<dbReference type="Proteomes" id="UP000004394">
    <property type="component" value="Unassembled WGS sequence"/>
</dbReference>
<protein>
    <recommendedName>
        <fullName evidence="3">Tetratricopeptide repeat protein</fullName>
    </recommendedName>
</protein>